<keyword evidence="3" id="KW-1185">Reference proteome</keyword>
<feature type="transmembrane region" description="Helical" evidence="1">
    <location>
        <begin position="16"/>
        <end position="36"/>
    </location>
</feature>
<keyword evidence="1" id="KW-0472">Membrane</keyword>
<dbReference type="KEGG" id="gsn:YC6258_02418"/>
<accession>A0A0C5VJI9</accession>
<proteinExistence type="predicted"/>
<gene>
    <name evidence="2" type="ORF">YC6258_02418</name>
</gene>
<sequence length="38" mass="4300">MSTQVHDHSLEKMAPLLLLIFLIGEIPLAAGIYYLFQL</sequence>
<evidence type="ECO:0000313" key="3">
    <source>
        <dbReference type="Proteomes" id="UP000032266"/>
    </source>
</evidence>
<dbReference type="EMBL" id="CP007142">
    <property type="protein sequence ID" value="AJQ94456.1"/>
    <property type="molecule type" value="Genomic_DNA"/>
</dbReference>
<organism evidence="2 3">
    <name type="scientific">Gynuella sunshinyii YC6258</name>
    <dbReference type="NCBI Taxonomy" id="1445510"/>
    <lineage>
        <taxon>Bacteria</taxon>
        <taxon>Pseudomonadati</taxon>
        <taxon>Pseudomonadota</taxon>
        <taxon>Gammaproteobacteria</taxon>
        <taxon>Oceanospirillales</taxon>
        <taxon>Saccharospirillaceae</taxon>
        <taxon>Gynuella</taxon>
    </lineage>
</organism>
<dbReference type="Proteomes" id="UP000032266">
    <property type="component" value="Chromosome"/>
</dbReference>
<evidence type="ECO:0000313" key="2">
    <source>
        <dbReference type="EMBL" id="AJQ94456.1"/>
    </source>
</evidence>
<evidence type="ECO:0000256" key="1">
    <source>
        <dbReference type="SAM" id="Phobius"/>
    </source>
</evidence>
<reference evidence="2 3" key="1">
    <citation type="submission" date="2014-01" db="EMBL/GenBank/DDBJ databases">
        <title>Full genme sequencing of cellulolytic bacterium Gynuella sunshinyii YC6258T gen. nov., sp. nov.</title>
        <authorList>
            <person name="Khan H."/>
            <person name="Chung E.J."/>
            <person name="Chung Y.R."/>
        </authorList>
    </citation>
    <scope>NUCLEOTIDE SEQUENCE [LARGE SCALE GENOMIC DNA]</scope>
    <source>
        <strain evidence="2 3">YC6258</strain>
    </source>
</reference>
<dbReference type="AlphaFoldDB" id="A0A0C5VJI9"/>
<keyword evidence="1" id="KW-1133">Transmembrane helix</keyword>
<dbReference type="HOGENOM" id="CLU_3328473_0_0_6"/>
<name>A0A0C5VJI9_9GAMM</name>
<protein>
    <submittedName>
        <fullName evidence="2">Uncharacterized protein</fullName>
    </submittedName>
</protein>
<keyword evidence="1" id="KW-0812">Transmembrane</keyword>